<dbReference type="EMBL" id="FNIA01000009">
    <property type="protein sequence ID" value="SDM91728.1"/>
    <property type="molecule type" value="Genomic_DNA"/>
</dbReference>
<keyword evidence="3" id="KW-1185">Reference proteome</keyword>
<dbReference type="STRING" id="996166.SAMN05192554_109153"/>
<evidence type="ECO:0000313" key="2">
    <source>
        <dbReference type="EMBL" id="SDM91728.1"/>
    </source>
</evidence>
<dbReference type="Proteomes" id="UP000199370">
    <property type="component" value="Unassembled WGS sequence"/>
</dbReference>
<reference evidence="2 3" key="1">
    <citation type="submission" date="2016-10" db="EMBL/GenBank/DDBJ databases">
        <authorList>
            <person name="de Groot N.N."/>
        </authorList>
    </citation>
    <scope>NUCLEOTIDE SEQUENCE [LARGE SCALE GENOMIC DNA]</scope>
    <source>
        <strain evidence="3">EB21,IBRC-M 10013,KCTC 4048</strain>
    </source>
</reference>
<protein>
    <recommendedName>
        <fullName evidence="1">DUF7993 domain-containing protein</fullName>
    </recommendedName>
</protein>
<proteinExistence type="predicted"/>
<gene>
    <name evidence="2" type="ORF">SAMN05192554_109153</name>
</gene>
<feature type="domain" description="DUF7993" evidence="1">
    <location>
        <begin position="1"/>
        <end position="132"/>
    </location>
</feature>
<evidence type="ECO:0000259" key="1">
    <source>
        <dbReference type="Pfam" id="PF25956"/>
    </source>
</evidence>
<organism evidence="2 3">
    <name type="scientific">Haloarchaeobius iranensis</name>
    <dbReference type="NCBI Taxonomy" id="996166"/>
    <lineage>
        <taxon>Archaea</taxon>
        <taxon>Methanobacteriati</taxon>
        <taxon>Methanobacteriota</taxon>
        <taxon>Stenosarchaea group</taxon>
        <taxon>Halobacteria</taxon>
        <taxon>Halobacteriales</taxon>
        <taxon>Halorubellaceae</taxon>
        <taxon>Haloarchaeobius</taxon>
    </lineage>
</organism>
<sequence length="134" mass="14249">MVEDRVTDGVRIAQLLSSELDGREDGTFDRFAVVDADPDVEPTVDGALAYRVRCDDEPVAELFVQPDRARVELRTGLDAAVETADALATAADGTVDLRVRPKAVEPPRVVLFVESGAAVKRAADVLAAAVDAES</sequence>
<dbReference type="Pfam" id="PF25956">
    <property type="entry name" value="DUF7993"/>
    <property type="match status" value="1"/>
</dbReference>
<name>A0A1G9X4T7_9EURY</name>
<accession>A0A1G9X4T7</accession>
<dbReference type="InterPro" id="IPR058306">
    <property type="entry name" value="DUF7993"/>
</dbReference>
<dbReference type="AlphaFoldDB" id="A0A1G9X4T7"/>
<dbReference type="RefSeq" id="WP_089733445.1">
    <property type="nucleotide sequence ID" value="NZ_FNIA01000009.1"/>
</dbReference>
<dbReference type="OrthoDB" id="242585at2157"/>
<evidence type="ECO:0000313" key="3">
    <source>
        <dbReference type="Proteomes" id="UP000199370"/>
    </source>
</evidence>